<proteinExistence type="predicted"/>
<reference evidence="1" key="1">
    <citation type="submission" date="2020-08" db="EMBL/GenBank/DDBJ databases">
        <title>Multicomponent nature underlies the extraordinary mechanical properties of spider dragline silk.</title>
        <authorList>
            <person name="Kono N."/>
            <person name="Nakamura H."/>
            <person name="Mori M."/>
            <person name="Yoshida Y."/>
            <person name="Ohtoshi R."/>
            <person name="Malay A.D."/>
            <person name="Moran D.A.P."/>
            <person name="Tomita M."/>
            <person name="Numata K."/>
            <person name="Arakawa K."/>
        </authorList>
    </citation>
    <scope>NUCLEOTIDE SEQUENCE</scope>
</reference>
<dbReference type="EMBL" id="BMAU01021351">
    <property type="protein sequence ID" value="GFY19255.1"/>
    <property type="molecule type" value="Genomic_DNA"/>
</dbReference>
<name>A0A8X6SWM3_TRICX</name>
<accession>A0A8X6SWM3</accession>
<comment type="caution">
    <text evidence="1">The sequence shown here is derived from an EMBL/GenBank/DDBJ whole genome shotgun (WGS) entry which is preliminary data.</text>
</comment>
<protein>
    <submittedName>
        <fullName evidence="1">Uncharacterized protein</fullName>
    </submittedName>
</protein>
<gene>
    <name evidence="1" type="ORF">TNCV_4226191</name>
</gene>
<dbReference type="AlphaFoldDB" id="A0A8X6SWM3"/>
<organism evidence="1 2">
    <name type="scientific">Trichonephila clavipes</name>
    <name type="common">Golden silk orbweaver</name>
    <name type="synonym">Nephila clavipes</name>
    <dbReference type="NCBI Taxonomy" id="2585209"/>
    <lineage>
        <taxon>Eukaryota</taxon>
        <taxon>Metazoa</taxon>
        <taxon>Ecdysozoa</taxon>
        <taxon>Arthropoda</taxon>
        <taxon>Chelicerata</taxon>
        <taxon>Arachnida</taxon>
        <taxon>Araneae</taxon>
        <taxon>Araneomorphae</taxon>
        <taxon>Entelegynae</taxon>
        <taxon>Araneoidea</taxon>
        <taxon>Nephilidae</taxon>
        <taxon>Trichonephila</taxon>
    </lineage>
</organism>
<sequence>MLKRVIVTEWNTISSEETPKLVQSIPKRLMEVLRPAACIAVPSTGNRRGYSAVFKACNAENGRGVSDFR</sequence>
<keyword evidence="2" id="KW-1185">Reference proteome</keyword>
<dbReference type="Proteomes" id="UP000887159">
    <property type="component" value="Unassembled WGS sequence"/>
</dbReference>
<evidence type="ECO:0000313" key="1">
    <source>
        <dbReference type="EMBL" id="GFY19255.1"/>
    </source>
</evidence>
<evidence type="ECO:0000313" key="2">
    <source>
        <dbReference type="Proteomes" id="UP000887159"/>
    </source>
</evidence>